<organism evidence="1 2">
    <name type="scientific">Sphaerisporangium flaviroseum</name>
    <dbReference type="NCBI Taxonomy" id="509199"/>
    <lineage>
        <taxon>Bacteria</taxon>
        <taxon>Bacillati</taxon>
        <taxon>Actinomycetota</taxon>
        <taxon>Actinomycetes</taxon>
        <taxon>Streptosporangiales</taxon>
        <taxon>Streptosporangiaceae</taxon>
        <taxon>Sphaerisporangium</taxon>
    </lineage>
</organism>
<dbReference type="Proteomes" id="UP001500888">
    <property type="component" value="Unassembled WGS sequence"/>
</dbReference>
<reference evidence="2" key="1">
    <citation type="journal article" date="2019" name="Int. J. Syst. Evol. Microbiol.">
        <title>The Global Catalogue of Microorganisms (GCM) 10K type strain sequencing project: providing services to taxonomists for standard genome sequencing and annotation.</title>
        <authorList>
            <consortium name="The Broad Institute Genomics Platform"/>
            <consortium name="The Broad Institute Genome Sequencing Center for Infectious Disease"/>
            <person name="Wu L."/>
            <person name="Ma J."/>
        </authorList>
    </citation>
    <scope>NUCLEOTIDE SEQUENCE [LARGE SCALE GENOMIC DNA]</scope>
    <source>
        <strain evidence="2">JCM 16908</strain>
    </source>
</reference>
<proteinExistence type="predicted"/>
<accession>A0ABP7HV32</accession>
<dbReference type="EMBL" id="BAAAZR010000003">
    <property type="protein sequence ID" value="GAA3802152.1"/>
    <property type="molecule type" value="Genomic_DNA"/>
</dbReference>
<dbReference type="InterPro" id="IPR008567">
    <property type="entry name" value="BKACE"/>
</dbReference>
<dbReference type="PANTHER" id="PTHR37418:SF1">
    <property type="entry name" value="3-KETO-5-AMINOHEXANOATE CLEAVAGE PROTEIN"/>
    <property type="match status" value="1"/>
</dbReference>
<evidence type="ECO:0000313" key="1">
    <source>
        <dbReference type="EMBL" id="GAA3802152.1"/>
    </source>
</evidence>
<sequence length="246" mass="25308">MWLKACLNGNRAPGAHPALPLSPAQLAADAASVAQAGASAVHIHPRDTAGRESLAASDIGAAVAAVRAAAPGMPVGVSTGLWITGGDEAARLRAVRAWAALPARERPDFASCNVSEPGFRELTLALLDAGVGVEAGVWSERDARALARSDVADKIMRVLIEIIDVPAGRAVAEARRVLDRLEALGVQAPRLLHGEGTATWPLLDEAVRLGLPGRIGLEDVLHGPSGEPVSGNGELAGLALSRARDL</sequence>
<comment type="caution">
    <text evidence="1">The sequence shown here is derived from an EMBL/GenBank/DDBJ whole genome shotgun (WGS) entry which is preliminary data.</text>
</comment>
<protein>
    <submittedName>
        <fullName evidence="1">3-keto-5-aminohexanoate cleavage protein</fullName>
    </submittedName>
</protein>
<gene>
    <name evidence="1" type="ORF">GCM10022226_22470</name>
</gene>
<evidence type="ECO:0000313" key="2">
    <source>
        <dbReference type="Proteomes" id="UP001500888"/>
    </source>
</evidence>
<dbReference type="Gene3D" id="3.20.20.70">
    <property type="entry name" value="Aldolase class I"/>
    <property type="match status" value="1"/>
</dbReference>
<dbReference type="Pfam" id="PF05853">
    <property type="entry name" value="BKACE"/>
    <property type="match status" value="1"/>
</dbReference>
<name>A0ABP7HV32_9ACTN</name>
<keyword evidence="2" id="KW-1185">Reference proteome</keyword>
<dbReference type="InterPro" id="IPR013785">
    <property type="entry name" value="Aldolase_TIM"/>
</dbReference>
<dbReference type="RefSeq" id="WP_344937638.1">
    <property type="nucleotide sequence ID" value="NZ_BAAAZR010000003.1"/>
</dbReference>
<dbReference type="PANTHER" id="PTHR37418">
    <property type="entry name" value="3-KETO-5-AMINOHEXANOATE CLEAVAGE ENZYME-RELATED"/>
    <property type="match status" value="1"/>
</dbReference>